<evidence type="ECO:0000313" key="1">
    <source>
        <dbReference type="EMBL" id="MBA8079828.1"/>
    </source>
</evidence>
<dbReference type="EMBL" id="JABXRP010000004">
    <property type="protein sequence ID" value="MBA8079828.1"/>
    <property type="molecule type" value="Genomic_DNA"/>
</dbReference>
<name>A0A7W3CEL0_ENTAS</name>
<accession>A0A7W3CEL0</accession>
<organism evidence="1 2">
    <name type="scientific">Enterobacter asburiae</name>
    <dbReference type="NCBI Taxonomy" id="61645"/>
    <lineage>
        <taxon>Bacteria</taxon>
        <taxon>Pseudomonadati</taxon>
        <taxon>Pseudomonadota</taxon>
        <taxon>Gammaproteobacteria</taxon>
        <taxon>Enterobacterales</taxon>
        <taxon>Enterobacteriaceae</taxon>
        <taxon>Enterobacter</taxon>
        <taxon>Enterobacter cloacae complex</taxon>
    </lineage>
</organism>
<evidence type="ECO:0000313" key="2">
    <source>
        <dbReference type="Proteomes" id="UP000533461"/>
    </source>
</evidence>
<gene>
    <name evidence="1" type="ORF">HV056_25525</name>
</gene>
<dbReference type="RefSeq" id="WP_071685142.1">
    <property type="nucleotide sequence ID" value="NZ_JABXQT010000002.1"/>
</dbReference>
<dbReference type="Proteomes" id="UP000533461">
    <property type="component" value="Unassembled WGS sequence"/>
</dbReference>
<dbReference type="AlphaFoldDB" id="A0A7W3CEL0"/>
<comment type="caution">
    <text evidence="1">The sequence shown here is derived from an EMBL/GenBank/DDBJ whole genome shotgun (WGS) entry which is preliminary data.</text>
</comment>
<sequence length="59" mass="6430">MQFTKLIASTGGGLSVTGQFFDTGNVSGLRSGIIKIYAPVQDIRLEMDNAIKEIPAFRR</sequence>
<proteinExistence type="predicted"/>
<reference evidence="1 2" key="1">
    <citation type="submission" date="2020-06" db="EMBL/GenBank/DDBJ databases">
        <title>REHAB project genomes.</title>
        <authorList>
            <person name="Shaw L.P."/>
        </authorList>
    </citation>
    <scope>NUCLEOTIDE SEQUENCE [LARGE SCALE GENOMIC DNA]</scope>
    <source>
        <strain evidence="1 2">RHBSTW-00074</strain>
    </source>
</reference>
<protein>
    <submittedName>
        <fullName evidence="1">Uncharacterized protein</fullName>
    </submittedName>
</protein>